<comment type="caution">
    <text evidence="6">The sequence shown here is derived from an EMBL/GenBank/DDBJ whole genome shotgun (WGS) entry which is preliminary data.</text>
</comment>
<dbReference type="AlphaFoldDB" id="A0A2M6ZEL6"/>
<dbReference type="GO" id="GO:0003677">
    <property type="term" value="F:DNA binding"/>
    <property type="evidence" value="ECO:0007669"/>
    <property type="project" value="UniProtKB-KW"/>
</dbReference>
<accession>A0A2M6ZEL6</accession>
<protein>
    <recommendedName>
        <fullName evidence="5">ParB-like N-terminal domain-containing protein</fullName>
    </recommendedName>
</protein>
<dbReference type="Gene3D" id="3.90.1530.30">
    <property type="match status" value="1"/>
</dbReference>
<dbReference type="Pfam" id="PF17762">
    <property type="entry name" value="HTH_ParB"/>
    <property type="match status" value="1"/>
</dbReference>
<evidence type="ECO:0000313" key="7">
    <source>
        <dbReference type="Proteomes" id="UP000229227"/>
    </source>
</evidence>
<dbReference type="Gene3D" id="1.10.10.2830">
    <property type="match status" value="1"/>
</dbReference>
<dbReference type="CDD" id="cd16393">
    <property type="entry name" value="SPO0J_N"/>
    <property type="match status" value="1"/>
</dbReference>
<dbReference type="InterPro" id="IPR036086">
    <property type="entry name" value="ParB/Sulfiredoxin_sf"/>
</dbReference>
<proteinExistence type="inferred from homology"/>
<evidence type="ECO:0000313" key="6">
    <source>
        <dbReference type="EMBL" id="PIU50843.1"/>
    </source>
</evidence>
<dbReference type="GO" id="GO:0007059">
    <property type="term" value="P:chromosome segregation"/>
    <property type="evidence" value="ECO:0007669"/>
    <property type="project" value="UniProtKB-KW"/>
</dbReference>
<dbReference type="PANTHER" id="PTHR33375:SF1">
    <property type="entry name" value="CHROMOSOME-PARTITIONING PROTEIN PARB-RELATED"/>
    <property type="match status" value="1"/>
</dbReference>
<feature type="non-terminal residue" evidence="6">
    <location>
        <position position="161"/>
    </location>
</feature>
<dbReference type="GO" id="GO:0005694">
    <property type="term" value="C:chromosome"/>
    <property type="evidence" value="ECO:0007669"/>
    <property type="project" value="TreeGrafter"/>
</dbReference>
<dbReference type="NCBIfam" id="TIGR00180">
    <property type="entry name" value="parB_part"/>
    <property type="match status" value="1"/>
</dbReference>
<dbReference type="InterPro" id="IPR050336">
    <property type="entry name" value="Chromosome_partition/occlusion"/>
</dbReference>
<dbReference type="FunFam" id="3.90.1530.30:FF:000001">
    <property type="entry name" value="Chromosome partitioning protein ParB"/>
    <property type="match status" value="1"/>
</dbReference>
<organism evidence="6 7">
    <name type="scientific">Candidatus Desantisbacteria bacterium CG07_land_8_20_14_0_80_39_15</name>
    <dbReference type="NCBI Taxonomy" id="1974549"/>
    <lineage>
        <taxon>Bacteria</taxon>
        <taxon>Candidatus Desantisiibacteriota</taxon>
    </lineage>
</organism>
<dbReference type="Proteomes" id="UP000229227">
    <property type="component" value="Unassembled WGS sequence"/>
</dbReference>
<reference evidence="7" key="1">
    <citation type="submission" date="2017-09" db="EMBL/GenBank/DDBJ databases">
        <title>Depth-based differentiation of microbial function through sediment-hosted aquifers and enrichment of novel symbionts in the deep terrestrial subsurface.</title>
        <authorList>
            <person name="Probst A.J."/>
            <person name="Ladd B."/>
            <person name="Jarett J.K."/>
            <person name="Geller-Mcgrath D.E."/>
            <person name="Sieber C.M.K."/>
            <person name="Emerson J.B."/>
            <person name="Anantharaman K."/>
            <person name="Thomas B.C."/>
            <person name="Malmstrom R."/>
            <person name="Stieglmeier M."/>
            <person name="Klingl A."/>
            <person name="Woyke T."/>
            <person name="Ryan C.M."/>
            <person name="Banfield J.F."/>
        </authorList>
    </citation>
    <scope>NUCLEOTIDE SEQUENCE [LARGE SCALE GENOMIC DNA]</scope>
</reference>
<dbReference type="PANTHER" id="PTHR33375">
    <property type="entry name" value="CHROMOSOME-PARTITIONING PROTEIN PARB-RELATED"/>
    <property type="match status" value="1"/>
</dbReference>
<evidence type="ECO:0000256" key="3">
    <source>
        <dbReference type="ARBA" id="ARBA00023125"/>
    </source>
</evidence>
<dbReference type="SMART" id="SM00470">
    <property type="entry name" value="ParB"/>
    <property type="match status" value="1"/>
</dbReference>
<comment type="similarity">
    <text evidence="1">Belongs to the ParB family.</text>
</comment>
<dbReference type="InterPro" id="IPR041468">
    <property type="entry name" value="HTH_ParB/Spo0J"/>
</dbReference>
<sequence>MEKKKKLGRGLGALIPKAGTPPAEKDGTSAVVEGIVQMGIEKIRPNPYQPRKEFNPEKLLELVNSIKEKGILEPVILRSFADHYELITGERRLRASVEAGRHTIPAIIREANDNEMLEIALIENLQREDLNPLEEAGGYKMLIEKFSFTQEELAKKIGRDR</sequence>
<name>A0A2M6ZEL6_9BACT</name>
<gene>
    <name evidence="6" type="ORF">COS91_07610</name>
</gene>
<evidence type="ECO:0000256" key="4">
    <source>
        <dbReference type="SAM" id="MobiDB-lite"/>
    </source>
</evidence>
<keyword evidence="2" id="KW-0159">Chromosome partition</keyword>
<evidence type="ECO:0000256" key="2">
    <source>
        <dbReference type="ARBA" id="ARBA00022829"/>
    </source>
</evidence>
<feature type="region of interest" description="Disordered" evidence="4">
    <location>
        <begin position="1"/>
        <end position="27"/>
    </location>
</feature>
<dbReference type="InterPro" id="IPR004437">
    <property type="entry name" value="ParB/RepB/Spo0J"/>
</dbReference>
<dbReference type="InterPro" id="IPR003115">
    <property type="entry name" value="ParB_N"/>
</dbReference>
<dbReference type="SUPFAM" id="SSF110849">
    <property type="entry name" value="ParB/Sulfiredoxin"/>
    <property type="match status" value="1"/>
</dbReference>
<dbReference type="Pfam" id="PF02195">
    <property type="entry name" value="ParB_N"/>
    <property type="match status" value="1"/>
</dbReference>
<dbReference type="EMBL" id="PEWN01000125">
    <property type="protein sequence ID" value="PIU50843.1"/>
    <property type="molecule type" value="Genomic_DNA"/>
</dbReference>
<evidence type="ECO:0000259" key="5">
    <source>
        <dbReference type="SMART" id="SM00470"/>
    </source>
</evidence>
<feature type="domain" description="ParB-like N-terminal" evidence="5">
    <location>
        <begin position="36"/>
        <end position="125"/>
    </location>
</feature>
<evidence type="ECO:0000256" key="1">
    <source>
        <dbReference type="ARBA" id="ARBA00006295"/>
    </source>
</evidence>
<keyword evidence="3" id="KW-0238">DNA-binding</keyword>